<keyword evidence="5" id="KW-1185">Reference proteome</keyword>
<protein>
    <recommendedName>
        <fullName evidence="3">Plastid lipid-associated protein/fibrillin conserved domain-containing protein</fullName>
    </recommendedName>
</protein>
<sequence>MSSTRAMEPSSSALKFNISGNLLRCANGESQFHGSICPNVQKHGAIQLCKLDVGKYTTSKAMKAISKRAFPFSSSSLLQKPSELFSIKHMRTLDFKLLQISENDLYGNTHQYARRFKEKSSGKTAIMSIRSYDTQIRFLSYAIETWFRKLLSDGRKKFVAWIVTIICLTCPTVTLNDNASISVSNNMAYAQSLGSIRQAALFLERLGGSTPAKVLDKVVTVISGQAVVTPETVEQLKSILEEKDPEDWKRDITNGVETLWSTAVDVISHFDPISLLETTGNSIQGLVEAGAERFAAFELSALVSLGERWILWTPFVILPMYWQMTKNKNDELASGSSSKSQVEITELSEEAIAKAARVKNELERIELKASLLDLVYSLGKLTWQSNRTDENPKRKQIDEILARLQVLNPTSAIALEIVPLAPDGTAESPYVQPLIDVDGDWNLIYVSQAPSQPEQTQFPQLLNLNIPGIELSNMQQKLWRKSLKTSIPTNDSEAQLLLAKNTAQIRLGPLGVMEISVQGSWENQNNGESALVTFHTFSAKPVEVLGSHIRGDLPPLDLAIPSTFRTSGEWKTVYLDNSLRINRGRTGQLFLFRKSQ</sequence>
<evidence type="ECO:0000313" key="4">
    <source>
        <dbReference type="EMBL" id="KAH7426852.1"/>
    </source>
</evidence>
<gene>
    <name evidence="4" type="ORF">KP509_10G019900</name>
</gene>
<name>A0A8T2TVF8_CERRI</name>
<dbReference type="EMBL" id="CM035415">
    <property type="protein sequence ID" value="KAH7426852.1"/>
    <property type="molecule type" value="Genomic_DNA"/>
</dbReference>
<dbReference type="EMBL" id="CM035415">
    <property type="protein sequence ID" value="KAH7426853.1"/>
    <property type="molecule type" value="Genomic_DNA"/>
</dbReference>
<dbReference type="OMA" id="LPMAWQM"/>
<accession>A0A8T2TVF8</accession>
<comment type="caution">
    <text evidence="4">The sequence shown here is derived from an EMBL/GenBank/DDBJ whole genome shotgun (WGS) entry which is preliminary data.</text>
</comment>
<evidence type="ECO:0000313" key="5">
    <source>
        <dbReference type="Proteomes" id="UP000825935"/>
    </source>
</evidence>
<dbReference type="GO" id="GO:0009536">
    <property type="term" value="C:plastid"/>
    <property type="evidence" value="ECO:0007669"/>
    <property type="project" value="UniProtKB-SubCell"/>
</dbReference>
<dbReference type="AlphaFoldDB" id="A0A8T2TVF8"/>
<dbReference type="Proteomes" id="UP000825935">
    <property type="component" value="Chromosome 10"/>
</dbReference>
<dbReference type="OrthoDB" id="2018734at2759"/>
<dbReference type="EMBL" id="CM035415">
    <property type="protein sequence ID" value="KAH7426851.1"/>
    <property type="molecule type" value="Genomic_DNA"/>
</dbReference>
<keyword evidence="2" id="KW-0934">Plastid</keyword>
<evidence type="ECO:0000256" key="1">
    <source>
        <dbReference type="ARBA" id="ARBA00004474"/>
    </source>
</evidence>
<dbReference type="PANTHER" id="PTHR31906">
    <property type="entry name" value="PLASTID-LIPID-ASSOCIATED PROTEIN 4, CHLOROPLASTIC-RELATED"/>
    <property type="match status" value="1"/>
</dbReference>
<proteinExistence type="predicted"/>
<reference evidence="4" key="1">
    <citation type="submission" date="2021-08" db="EMBL/GenBank/DDBJ databases">
        <title>WGS assembly of Ceratopteris richardii.</title>
        <authorList>
            <person name="Marchant D.B."/>
            <person name="Chen G."/>
            <person name="Jenkins J."/>
            <person name="Shu S."/>
            <person name="Leebens-Mack J."/>
            <person name="Grimwood J."/>
            <person name="Schmutz J."/>
            <person name="Soltis P."/>
            <person name="Soltis D."/>
            <person name="Chen Z.-H."/>
        </authorList>
    </citation>
    <scope>NUCLEOTIDE SEQUENCE</scope>
    <source>
        <strain evidence="4">Whitten #5841</strain>
        <tissue evidence="4">Leaf</tissue>
    </source>
</reference>
<evidence type="ECO:0000256" key="2">
    <source>
        <dbReference type="ARBA" id="ARBA00022640"/>
    </source>
</evidence>
<organism evidence="4 5">
    <name type="scientific">Ceratopteris richardii</name>
    <name type="common">Triangle waterfern</name>
    <dbReference type="NCBI Taxonomy" id="49495"/>
    <lineage>
        <taxon>Eukaryota</taxon>
        <taxon>Viridiplantae</taxon>
        <taxon>Streptophyta</taxon>
        <taxon>Embryophyta</taxon>
        <taxon>Tracheophyta</taxon>
        <taxon>Polypodiopsida</taxon>
        <taxon>Polypodiidae</taxon>
        <taxon>Polypodiales</taxon>
        <taxon>Pteridineae</taxon>
        <taxon>Pteridaceae</taxon>
        <taxon>Parkerioideae</taxon>
        <taxon>Ceratopteris</taxon>
    </lineage>
</organism>
<feature type="domain" description="Plastid lipid-associated protein/fibrillin conserved" evidence="3">
    <location>
        <begin position="429"/>
        <end position="592"/>
    </location>
</feature>
<dbReference type="Pfam" id="PF04755">
    <property type="entry name" value="PAP_fibrillin"/>
    <property type="match status" value="1"/>
</dbReference>
<dbReference type="InterPro" id="IPR006843">
    <property type="entry name" value="PAP/fibrillin_dom"/>
</dbReference>
<evidence type="ECO:0000259" key="3">
    <source>
        <dbReference type="Pfam" id="PF04755"/>
    </source>
</evidence>
<dbReference type="InterPro" id="IPR039633">
    <property type="entry name" value="PAP"/>
</dbReference>
<comment type="subcellular location">
    <subcellularLocation>
        <location evidence="1">Plastid</location>
    </subcellularLocation>
</comment>